<dbReference type="AlphaFoldDB" id="A0A6C0GUG5"/>
<gene>
    <name evidence="1" type="ORF">GXP67_36030</name>
</gene>
<evidence type="ECO:0000313" key="1">
    <source>
        <dbReference type="EMBL" id="QHT71696.1"/>
    </source>
</evidence>
<keyword evidence="2" id="KW-1185">Reference proteome</keyword>
<dbReference type="Proteomes" id="UP000480178">
    <property type="component" value="Chromosome"/>
</dbReference>
<dbReference type="RefSeq" id="WP_162447626.1">
    <property type="nucleotide sequence ID" value="NZ_CP048222.1"/>
</dbReference>
<reference evidence="1 2" key="1">
    <citation type="submission" date="2020-01" db="EMBL/GenBank/DDBJ databases">
        <authorList>
            <person name="Kim M.K."/>
        </authorList>
    </citation>
    <scope>NUCLEOTIDE SEQUENCE [LARGE SCALE GENOMIC DNA]</scope>
    <source>
        <strain evidence="1 2">172606-1</strain>
    </source>
</reference>
<dbReference type="KEGG" id="rhoz:GXP67_36030"/>
<dbReference type="EMBL" id="CP048222">
    <property type="protein sequence ID" value="QHT71696.1"/>
    <property type="molecule type" value="Genomic_DNA"/>
</dbReference>
<organism evidence="1 2">
    <name type="scientific">Rhodocytophaga rosea</name>
    <dbReference type="NCBI Taxonomy" id="2704465"/>
    <lineage>
        <taxon>Bacteria</taxon>
        <taxon>Pseudomonadati</taxon>
        <taxon>Bacteroidota</taxon>
        <taxon>Cytophagia</taxon>
        <taxon>Cytophagales</taxon>
        <taxon>Rhodocytophagaceae</taxon>
        <taxon>Rhodocytophaga</taxon>
    </lineage>
</organism>
<sequence length="75" mass="8507">MFQGFGPSQQETSPASVIVEMIYQAANDNSDKFRYPAGKYAQLLLTKRKAEEDDIFIKDFTKQFVIQSVGNAINR</sequence>
<accession>A0A6C0GUG5</accession>
<protein>
    <submittedName>
        <fullName evidence="1">Uncharacterized protein</fullName>
    </submittedName>
</protein>
<evidence type="ECO:0000313" key="2">
    <source>
        <dbReference type="Proteomes" id="UP000480178"/>
    </source>
</evidence>
<proteinExistence type="predicted"/>
<name>A0A6C0GUG5_9BACT</name>